<dbReference type="AlphaFoldDB" id="A0A915CR86"/>
<keyword evidence="2" id="KW-1185">Reference proteome</keyword>
<dbReference type="Proteomes" id="UP000887574">
    <property type="component" value="Unplaced"/>
</dbReference>
<sequence>MQAAKPTLEDRIDAEFQPMREERIMGEERNWRSNQRAELPMGKAGSNEVAGRSDTEVMEVEEEPLFKKGSTMTTTCNNTLFDISILLLYTSALNFYASAEPVFVRIHGTINHRPQFVKSKPNSFPTLEASWLSKFVRKPAKPVQGISLKHKYEKIK</sequence>
<evidence type="ECO:0000313" key="2">
    <source>
        <dbReference type="Proteomes" id="UP000887574"/>
    </source>
</evidence>
<feature type="compositionally biased region" description="Basic and acidic residues" evidence="1">
    <location>
        <begin position="20"/>
        <end position="31"/>
    </location>
</feature>
<accession>A0A915CR86</accession>
<protein>
    <submittedName>
        <fullName evidence="3">Uncharacterized protein</fullName>
    </submittedName>
</protein>
<dbReference type="WBParaSite" id="jg11756">
    <property type="protein sequence ID" value="jg11756"/>
    <property type="gene ID" value="jg11756"/>
</dbReference>
<evidence type="ECO:0000256" key="1">
    <source>
        <dbReference type="SAM" id="MobiDB-lite"/>
    </source>
</evidence>
<reference evidence="3" key="1">
    <citation type="submission" date="2022-11" db="UniProtKB">
        <authorList>
            <consortium name="WormBaseParasite"/>
        </authorList>
    </citation>
    <scope>IDENTIFICATION</scope>
</reference>
<feature type="region of interest" description="Disordered" evidence="1">
    <location>
        <begin position="20"/>
        <end position="58"/>
    </location>
</feature>
<name>A0A915CR86_9BILA</name>
<evidence type="ECO:0000313" key="3">
    <source>
        <dbReference type="WBParaSite" id="jg11756"/>
    </source>
</evidence>
<proteinExistence type="predicted"/>
<organism evidence="2 3">
    <name type="scientific">Ditylenchus dipsaci</name>
    <dbReference type="NCBI Taxonomy" id="166011"/>
    <lineage>
        <taxon>Eukaryota</taxon>
        <taxon>Metazoa</taxon>
        <taxon>Ecdysozoa</taxon>
        <taxon>Nematoda</taxon>
        <taxon>Chromadorea</taxon>
        <taxon>Rhabditida</taxon>
        <taxon>Tylenchina</taxon>
        <taxon>Tylenchomorpha</taxon>
        <taxon>Sphaerularioidea</taxon>
        <taxon>Anguinidae</taxon>
        <taxon>Anguininae</taxon>
        <taxon>Ditylenchus</taxon>
    </lineage>
</organism>